<dbReference type="CDD" id="cd14978">
    <property type="entry name" value="7tmA_FMRFamide_R-like"/>
    <property type="match status" value="1"/>
</dbReference>
<feature type="domain" description="G-protein coupled receptors family 1 profile" evidence="8">
    <location>
        <begin position="47"/>
        <end position="313"/>
    </location>
</feature>
<feature type="region of interest" description="Disordered" evidence="6">
    <location>
        <begin position="337"/>
        <end position="356"/>
    </location>
</feature>
<dbReference type="Proteomes" id="UP000085678">
    <property type="component" value="Unplaced"/>
</dbReference>
<evidence type="ECO:0000313" key="9">
    <source>
        <dbReference type="Proteomes" id="UP000085678"/>
    </source>
</evidence>
<reference evidence="10" key="1">
    <citation type="submission" date="2025-08" db="UniProtKB">
        <authorList>
            <consortium name="RefSeq"/>
        </authorList>
    </citation>
    <scope>IDENTIFICATION</scope>
    <source>
        <tissue evidence="10">Gonads</tissue>
    </source>
</reference>
<dbReference type="KEGG" id="lak:106177380"/>
<evidence type="ECO:0000256" key="2">
    <source>
        <dbReference type="ARBA" id="ARBA00022692"/>
    </source>
</evidence>
<feature type="transmembrane region" description="Helical" evidence="7">
    <location>
        <begin position="257"/>
        <end position="281"/>
    </location>
</feature>
<keyword evidence="9" id="KW-1185">Reference proteome</keyword>
<sequence length="356" mass="39747">MSTMVDNITKTMNATHAQNATVYPEHLSAQIIWKCVPPMLLVIGITGNVLSLLVMRGKSLRPSSASIYLRYLAIADTSTLVLGVFPVWIRALTTVDVTALHPWTCKLHVYFLYSAGDCAVWVIVAVTVDRFLSVTFPFKAKLWCTKRRALISCVVITFVALLVKNSHLLWTRGFQYDATGAVCGVARKEFAFFETVIRSWIGFILYAFIPILSIIILNSLIAFGLHKAQHQRQNLFGSSSSQAVTETANFRSSTYMLLALSLAFVVLVTPSITVLLLSPYWVVTPHDRALEELLQAITDSLVYTNHSINFFLYCLTGKGFRREFFLLIGIKSRQVMPEPREGGSDPNRVVGNSARE</sequence>
<accession>A0A1S3JYU6</accession>
<dbReference type="RefSeq" id="XP_013415590.1">
    <property type="nucleotide sequence ID" value="XM_013560136.1"/>
</dbReference>
<feature type="transmembrane region" description="Helical" evidence="7">
    <location>
        <begin position="293"/>
        <end position="315"/>
    </location>
</feature>
<dbReference type="GO" id="GO:0016020">
    <property type="term" value="C:membrane"/>
    <property type="evidence" value="ECO:0007669"/>
    <property type="project" value="UniProtKB-SubCell"/>
</dbReference>
<dbReference type="AlphaFoldDB" id="A0A1S3JYU6"/>
<name>A0A1S3JYU6_LINAN</name>
<evidence type="ECO:0000256" key="3">
    <source>
        <dbReference type="ARBA" id="ARBA00022989"/>
    </source>
</evidence>
<dbReference type="PANTHER" id="PTHR46641">
    <property type="entry name" value="FMRFAMIDE RECEPTOR-RELATED"/>
    <property type="match status" value="1"/>
</dbReference>
<dbReference type="PRINTS" id="PR00237">
    <property type="entry name" value="GPCRRHODOPSN"/>
</dbReference>
<comment type="similarity">
    <text evidence="5">Belongs to the G-protein coupled receptor 1 family.</text>
</comment>
<evidence type="ECO:0000256" key="7">
    <source>
        <dbReference type="SAM" id="Phobius"/>
    </source>
</evidence>
<proteinExistence type="inferred from homology"/>
<feature type="transmembrane region" description="Helical" evidence="7">
    <location>
        <begin position="31"/>
        <end position="55"/>
    </location>
</feature>
<evidence type="ECO:0000256" key="6">
    <source>
        <dbReference type="SAM" id="MobiDB-lite"/>
    </source>
</evidence>
<keyword evidence="4 7" id="KW-0472">Membrane</keyword>
<keyword evidence="5" id="KW-0807">Transducer</keyword>
<keyword evidence="5" id="KW-0297">G-protein coupled receptor</keyword>
<evidence type="ECO:0000313" key="10">
    <source>
        <dbReference type="RefSeq" id="XP_013415590.1"/>
    </source>
</evidence>
<dbReference type="PROSITE" id="PS50262">
    <property type="entry name" value="G_PROTEIN_RECEP_F1_2"/>
    <property type="match status" value="1"/>
</dbReference>
<dbReference type="STRING" id="7574.A0A1S3JYU6"/>
<keyword evidence="3 7" id="KW-1133">Transmembrane helix</keyword>
<dbReference type="InterPro" id="IPR017452">
    <property type="entry name" value="GPCR_Rhodpsn_7TM"/>
</dbReference>
<dbReference type="Gene3D" id="1.20.1070.10">
    <property type="entry name" value="Rhodopsin 7-helix transmembrane proteins"/>
    <property type="match status" value="1"/>
</dbReference>
<evidence type="ECO:0000256" key="1">
    <source>
        <dbReference type="ARBA" id="ARBA00004370"/>
    </source>
</evidence>
<dbReference type="InterPro" id="IPR000276">
    <property type="entry name" value="GPCR_Rhodpsn"/>
</dbReference>
<feature type="transmembrane region" description="Helical" evidence="7">
    <location>
        <begin position="149"/>
        <end position="170"/>
    </location>
</feature>
<evidence type="ECO:0000256" key="4">
    <source>
        <dbReference type="ARBA" id="ARBA00023136"/>
    </source>
</evidence>
<dbReference type="InParanoid" id="A0A1S3JYU6"/>
<dbReference type="PANTHER" id="PTHR46641:SF25">
    <property type="entry name" value="CNMAMIDE RECEPTOR-RELATED"/>
    <property type="match status" value="1"/>
</dbReference>
<gene>
    <name evidence="10" type="primary">LOC106177380</name>
</gene>
<dbReference type="OMA" id="SNECERP"/>
<feature type="transmembrane region" description="Helical" evidence="7">
    <location>
        <begin position="67"/>
        <end position="89"/>
    </location>
</feature>
<dbReference type="GO" id="GO:0004930">
    <property type="term" value="F:G protein-coupled receptor activity"/>
    <property type="evidence" value="ECO:0007669"/>
    <property type="project" value="UniProtKB-KW"/>
</dbReference>
<feature type="transmembrane region" description="Helical" evidence="7">
    <location>
        <begin position="109"/>
        <end position="128"/>
    </location>
</feature>
<dbReference type="InterPro" id="IPR052954">
    <property type="entry name" value="GPCR-Ligand_Int"/>
</dbReference>
<evidence type="ECO:0000259" key="8">
    <source>
        <dbReference type="PROSITE" id="PS50262"/>
    </source>
</evidence>
<protein>
    <submittedName>
        <fullName evidence="10">C5a anaphylatoxin chemotactic receptor 1</fullName>
    </submittedName>
</protein>
<dbReference type="SUPFAM" id="SSF81321">
    <property type="entry name" value="Family A G protein-coupled receptor-like"/>
    <property type="match status" value="1"/>
</dbReference>
<keyword evidence="2 5" id="KW-0812">Transmembrane</keyword>
<evidence type="ECO:0000256" key="5">
    <source>
        <dbReference type="RuleBase" id="RU000688"/>
    </source>
</evidence>
<dbReference type="GeneID" id="106177380"/>
<comment type="subcellular location">
    <subcellularLocation>
        <location evidence="1">Membrane</location>
    </subcellularLocation>
</comment>
<dbReference type="OrthoDB" id="9990906at2759"/>
<organism evidence="9 10">
    <name type="scientific">Lingula anatina</name>
    <name type="common">Brachiopod</name>
    <name type="synonym">Lingula unguis</name>
    <dbReference type="NCBI Taxonomy" id="7574"/>
    <lineage>
        <taxon>Eukaryota</taxon>
        <taxon>Metazoa</taxon>
        <taxon>Spiralia</taxon>
        <taxon>Lophotrochozoa</taxon>
        <taxon>Brachiopoda</taxon>
        <taxon>Linguliformea</taxon>
        <taxon>Lingulata</taxon>
        <taxon>Lingulida</taxon>
        <taxon>Linguloidea</taxon>
        <taxon>Lingulidae</taxon>
        <taxon>Lingula</taxon>
    </lineage>
</organism>
<dbReference type="Pfam" id="PF00001">
    <property type="entry name" value="7tm_1"/>
    <property type="match status" value="1"/>
</dbReference>
<dbReference type="PROSITE" id="PS00237">
    <property type="entry name" value="G_PROTEIN_RECEP_F1_1"/>
    <property type="match status" value="1"/>
</dbReference>
<feature type="transmembrane region" description="Helical" evidence="7">
    <location>
        <begin position="200"/>
        <end position="225"/>
    </location>
</feature>
<keyword evidence="5 10" id="KW-0675">Receptor</keyword>